<gene>
    <name evidence="2" type="ORF">THAPSDRAFT_24764</name>
</gene>
<feature type="compositionally biased region" description="Acidic residues" evidence="1">
    <location>
        <begin position="283"/>
        <end position="308"/>
    </location>
</feature>
<reference evidence="2 3" key="1">
    <citation type="journal article" date="2004" name="Science">
        <title>The genome of the diatom Thalassiosira pseudonana: ecology, evolution, and metabolism.</title>
        <authorList>
            <person name="Armbrust E.V."/>
            <person name="Berges J.A."/>
            <person name="Bowler C."/>
            <person name="Green B.R."/>
            <person name="Martinez D."/>
            <person name="Putnam N.H."/>
            <person name="Zhou S."/>
            <person name="Allen A.E."/>
            <person name="Apt K.E."/>
            <person name="Bechner M."/>
            <person name="Brzezinski M.A."/>
            <person name="Chaal B.K."/>
            <person name="Chiovitti A."/>
            <person name="Davis A.K."/>
            <person name="Demarest M.S."/>
            <person name="Detter J.C."/>
            <person name="Glavina T."/>
            <person name="Goodstein D."/>
            <person name="Hadi M.Z."/>
            <person name="Hellsten U."/>
            <person name="Hildebrand M."/>
            <person name="Jenkins B.D."/>
            <person name="Jurka J."/>
            <person name="Kapitonov V.V."/>
            <person name="Kroger N."/>
            <person name="Lau W.W."/>
            <person name="Lane T.W."/>
            <person name="Larimer F.W."/>
            <person name="Lippmeier J.C."/>
            <person name="Lucas S."/>
            <person name="Medina M."/>
            <person name="Montsant A."/>
            <person name="Obornik M."/>
            <person name="Parker M.S."/>
            <person name="Palenik B."/>
            <person name="Pazour G.J."/>
            <person name="Richardson P.M."/>
            <person name="Rynearson T.A."/>
            <person name="Saito M.A."/>
            <person name="Schwartz D.C."/>
            <person name="Thamatrakoln K."/>
            <person name="Valentin K."/>
            <person name="Vardi A."/>
            <person name="Wilkerson F.P."/>
            <person name="Rokhsar D.S."/>
        </authorList>
    </citation>
    <scope>NUCLEOTIDE SEQUENCE [LARGE SCALE GENOMIC DNA]</scope>
    <source>
        <strain evidence="2 3">CCMP1335</strain>
    </source>
</reference>
<dbReference type="HOGENOM" id="CLU_867377_0_0_1"/>
<dbReference type="GeneID" id="7450820"/>
<evidence type="ECO:0000256" key="1">
    <source>
        <dbReference type="SAM" id="MobiDB-lite"/>
    </source>
</evidence>
<sequence>MWKSKNKVHATTETVPLTLDTATSSKKSRQQRHLQNQNRIHHFLDTLGSHLEHLIDNSFLGVPTCEPWSPVTDKKKGVLSNPLEVIQLIFRMEVFPRLQLGMMFSGGSGGGGEGVNPFADLVMASQKALMNVREGLANAVTHEEEMGGDLDMMINVDDDDVHGVSNEPYIDLGADKRANSTRMSNPAVEAKKVVGDFCKKRVLPFLERMTKDSIVVSSDDISVECSVASFAELSDDIDDVDEFEDCPSVVTELAADYEDEAQLITKEDLPKEVDLNTTQETQDTSDEDNDDEEYVLTEEPESEDEEEFVDVRAEFDVAHCP</sequence>
<dbReference type="PaxDb" id="35128-Thaps24764"/>
<dbReference type="eggNOG" id="ENOG502R8KA">
    <property type="taxonomic scope" value="Eukaryota"/>
</dbReference>
<proteinExistence type="predicted"/>
<name>B8CC01_THAPS</name>
<dbReference type="AlphaFoldDB" id="B8CC01"/>
<accession>B8CC01</accession>
<feature type="region of interest" description="Disordered" evidence="1">
    <location>
        <begin position="267"/>
        <end position="309"/>
    </location>
</feature>
<dbReference type="OMA" id="IFRMEVF"/>
<dbReference type="KEGG" id="tps:THAPSDRAFT_24764"/>
<dbReference type="InParanoid" id="B8CC01"/>
<dbReference type="EMBL" id="CM000649">
    <property type="protein sequence ID" value="EED88871.1"/>
    <property type="molecule type" value="Genomic_DNA"/>
</dbReference>
<protein>
    <submittedName>
        <fullName evidence="2">Uncharacterized protein</fullName>
    </submittedName>
</protein>
<organism evidence="2 3">
    <name type="scientific">Thalassiosira pseudonana</name>
    <name type="common">Marine diatom</name>
    <name type="synonym">Cyclotella nana</name>
    <dbReference type="NCBI Taxonomy" id="35128"/>
    <lineage>
        <taxon>Eukaryota</taxon>
        <taxon>Sar</taxon>
        <taxon>Stramenopiles</taxon>
        <taxon>Ochrophyta</taxon>
        <taxon>Bacillariophyta</taxon>
        <taxon>Coscinodiscophyceae</taxon>
        <taxon>Thalassiosirophycidae</taxon>
        <taxon>Thalassiosirales</taxon>
        <taxon>Thalassiosiraceae</taxon>
        <taxon>Thalassiosira</taxon>
    </lineage>
</organism>
<dbReference type="RefSeq" id="XP_002293862.1">
    <property type="nucleotide sequence ID" value="XM_002293826.1"/>
</dbReference>
<dbReference type="Proteomes" id="UP000001449">
    <property type="component" value="Chromosome 14"/>
</dbReference>
<keyword evidence="3" id="KW-1185">Reference proteome</keyword>
<evidence type="ECO:0000313" key="3">
    <source>
        <dbReference type="Proteomes" id="UP000001449"/>
    </source>
</evidence>
<evidence type="ECO:0000313" key="2">
    <source>
        <dbReference type="EMBL" id="EED88871.1"/>
    </source>
</evidence>
<reference evidence="2 3" key="2">
    <citation type="journal article" date="2008" name="Nature">
        <title>The Phaeodactylum genome reveals the evolutionary history of diatom genomes.</title>
        <authorList>
            <person name="Bowler C."/>
            <person name="Allen A.E."/>
            <person name="Badger J.H."/>
            <person name="Grimwood J."/>
            <person name="Jabbari K."/>
            <person name="Kuo A."/>
            <person name="Maheswari U."/>
            <person name="Martens C."/>
            <person name="Maumus F."/>
            <person name="Otillar R.P."/>
            <person name="Rayko E."/>
            <person name="Salamov A."/>
            <person name="Vandepoele K."/>
            <person name="Beszteri B."/>
            <person name="Gruber A."/>
            <person name="Heijde M."/>
            <person name="Katinka M."/>
            <person name="Mock T."/>
            <person name="Valentin K."/>
            <person name="Verret F."/>
            <person name="Berges J.A."/>
            <person name="Brownlee C."/>
            <person name="Cadoret J.P."/>
            <person name="Chiovitti A."/>
            <person name="Choi C.J."/>
            <person name="Coesel S."/>
            <person name="De Martino A."/>
            <person name="Detter J.C."/>
            <person name="Durkin C."/>
            <person name="Falciatore A."/>
            <person name="Fournet J."/>
            <person name="Haruta M."/>
            <person name="Huysman M.J."/>
            <person name="Jenkins B.D."/>
            <person name="Jiroutova K."/>
            <person name="Jorgensen R.E."/>
            <person name="Joubert Y."/>
            <person name="Kaplan A."/>
            <person name="Kroger N."/>
            <person name="Kroth P.G."/>
            <person name="La Roche J."/>
            <person name="Lindquist E."/>
            <person name="Lommer M."/>
            <person name="Martin-Jezequel V."/>
            <person name="Lopez P.J."/>
            <person name="Lucas S."/>
            <person name="Mangogna M."/>
            <person name="McGinnis K."/>
            <person name="Medlin L.K."/>
            <person name="Montsant A."/>
            <person name="Oudot-Le Secq M.P."/>
            <person name="Napoli C."/>
            <person name="Obornik M."/>
            <person name="Parker M.S."/>
            <person name="Petit J.L."/>
            <person name="Porcel B.M."/>
            <person name="Poulsen N."/>
            <person name="Robison M."/>
            <person name="Rychlewski L."/>
            <person name="Rynearson T.A."/>
            <person name="Schmutz J."/>
            <person name="Shapiro H."/>
            <person name="Siaut M."/>
            <person name="Stanley M."/>
            <person name="Sussman M.R."/>
            <person name="Taylor A.R."/>
            <person name="Vardi A."/>
            <person name="von Dassow P."/>
            <person name="Vyverman W."/>
            <person name="Willis A."/>
            <person name="Wyrwicz L.S."/>
            <person name="Rokhsar D.S."/>
            <person name="Weissenbach J."/>
            <person name="Armbrust E.V."/>
            <person name="Green B.R."/>
            <person name="Van de Peer Y."/>
            <person name="Grigoriev I.V."/>
        </authorList>
    </citation>
    <scope>NUCLEOTIDE SEQUENCE [LARGE SCALE GENOMIC DNA]</scope>
    <source>
        <strain evidence="2 3">CCMP1335</strain>
    </source>
</reference>